<dbReference type="GeneID" id="54579621"/>
<feature type="compositionally biased region" description="Polar residues" evidence="1">
    <location>
        <begin position="111"/>
        <end position="121"/>
    </location>
</feature>
<reference evidence="2" key="1">
    <citation type="journal article" date="2020" name="Stud. Mycol.">
        <title>101 Dothideomycetes genomes: a test case for predicting lifestyles and emergence of pathogens.</title>
        <authorList>
            <person name="Haridas S."/>
            <person name="Albert R."/>
            <person name="Binder M."/>
            <person name="Bloem J."/>
            <person name="Labutti K."/>
            <person name="Salamov A."/>
            <person name="Andreopoulos B."/>
            <person name="Baker S."/>
            <person name="Barry K."/>
            <person name="Bills G."/>
            <person name="Bluhm B."/>
            <person name="Cannon C."/>
            <person name="Castanera R."/>
            <person name="Culley D."/>
            <person name="Daum C."/>
            <person name="Ezra D."/>
            <person name="Gonzalez J."/>
            <person name="Henrissat B."/>
            <person name="Kuo A."/>
            <person name="Liang C."/>
            <person name="Lipzen A."/>
            <person name="Lutzoni F."/>
            <person name="Magnuson J."/>
            <person name="Mondo S."/>
            <person name="Nolan M."/>
            <person name="Ohm R."/>
            <person name="Pangilinan J."/>
            <person name="Park H.-J."/>
            <person name="Ramirez L."/>
            <person name="Alfaro M."/>
            <person name="Sun H."/>
            <person name="Tritt A."/>
            <person name="Yoshinaga Y."/>
            <person name="Zwiers L.-H."/>
            <person name="Turgeon B."/>
            <person name="Goodwin S."/>
            <person name="Spatafora J."/>
            <person name="Crous P."/>
            <person name="Grigoriev I."/>
        </authorList>
    </citation>
    <scope>NUCLEOTIDE SEQUENCE</scope>
    <source>
        <strain evidence="2">CBS 122368</strain>
    </source>
</reference>
<feature type="compositionally biased region" description="Polar residues" evidence="1">
    <location>
        <begin position="47"/>
        <end position="65"/>
    </location>
</feature>
<dbReference type="AlphaFoldDB" id="A0A6A6HTZ9"/>
<sequence>MERLAQRELRGLVDRFVRQWHTKAVDLLVRCCEDDAILREITTDLAVQQQEPSPQDTYSPSSGLNLTIGRLGQSRPSSSRESSASLSPPPRHTPRRRASSNARPFAPLSPPSTRTASSVISHTPKDEGGSGEYIVLIVITERSVEERAAKMRNAPIKHSVMREEVARRHNIATSTAEEYTVSVPHNAAPHAHIQVLVSECVTLQWRRPQSNTTHNTTFYIVPKNVLDIDILLGYEDSGEDAPVYSPPMHPPPTTPHLQHGRGCGFEEYDPNKHPTAPTPPLARSFHRSSLAYECSRPTTPMQQQHLVHQFVENLANRHHPSAHAHGAAVETSRLSQHSPAGIAPGSPTSHIEHPQPIRPSVATSASGRNVDQNIVTNKVRLNLEWDALRFNLWLDLCAPGEVFFEAFQQVVQKQKGASFDRSMVTIYLKKNRHTPNDEVYVVSLGKDDLRADWETTVEWLEENKSGDPPRVHGRVESGEG</sequence>
<accession>A0A6A6HTZ9</accession>
<evidence type="ECO:0000313" key="3">
    <source>
        <dbReference type="Proteomes" id="UP000800094"/>
    </source>
</evidence>
<protein>
    <submittedName>
        <fullName evidence="2">Uncharacterized protein</fullName>
    </submittedName>
</protein>
<name>A0A6A6HTZ9_9PLEO</name>
<dbReference type="Proteomes" id="UP000800094">
    <property type="component" value="Unassembled WGS sequence"/>
</dbReference>
<keyword evidence="3" id="KW-1185">Reference proteome</keyword>
<dbReference type="EMBL" id="ML987215">
    <property type="protein sequence ID" value="KAF2240900.1"/>
    <property type="molecule type" value="Genomic_DNA"/>
</dbReference>
<dbReference type="RefSeq" id="XP_033675904.1">
    <property type="nucleotide sequence ID" value="XM_033826291.1"/>
</dbReference>
<feature type="compositionally biased region" description="Low complexity" evidence="1">
    <location>
        <begin position="74"/>
        <end position="86"/>
    </location>
</feature>
<proteinExistence type="predicted"/>
<feature type="region of interest" description="Disordered" evidence="1">
    <location>
        <begin position="319"/>
        <end position="366"/>
    </location>
</feature>
<dbReference type="OrthoDB" id="3677625at2759"/>
<feature type="region of interest" description="Disordered" evidence="1">
    <location>
        <begin position="47"/>
        <end position="125"/>
    </location>
</feature>
<organism evidence="2 3">
    <name type="scientific">Trematosphaeria pertusa</name>
    <dbReference type="NCBI Taxonomy" id="390896"/>
    <lineage>
        <taxon>Eukaryota</taxon>
        <taxon>Fungi</taxon>
        <taxon>Dikarya</taxon>
        <taxon>Ascomycota</taxon>
        <taxon>Pezizomycotina</taxon>
        <taxon>Dothideomycetes</taxon>
        <taxon>Pleosporomycetidae</taxon>
        <taxon>Pleosporales</taxon>
        <taxon>Massarineae</taxon>
        <taxon>Trematosphaeriaceae</taxon>
        <taxon>Trematosphaeria</taxon>
    </lineage>
</organism>
<evidence type="ECO:0000256" key="1">
    <source>
        <dbReference type="SAM" id="MobiDB-lite"/>
    </source>
</evidence>
<gene>
    <name evidence="2" type="ORF">BU26DRAFT_497471</name>
</gene>
<evidence type="ECO:0000313" key="2">
    <source>
        <dbReference type="EMBL" id="KAF2240900.1"/>
    </source>
</evidence>